<dbReference type="PRINTS" id="PR00344">
    <property type="entry name" value="BCTRLSENSOR"/>
</dbReference>
<dbReference type="OrthoDB" id="9786919at2"/>
<keyword evidence="10 11" id="KW-0472">Membrane</keyword>
<dbReference type="PROSITE" id="PS50885">
    <property type="entry name" value="HAMP"/>
    <property type="match status" value="1"/>
</dbReference>
<dbReference type="EC" id="2.7.13.3" evidence="3"/>
<dbReference type="CDD" id="cd00082">
    <property type="entry name" value="HisKA"/>
    <property type="match status" value="1"/>
</dbReference>
<evidence type="ECO:0000256" key="7">
    <source>
        <dbReference type="ARBA" id="ARBA00022777"/>
    </source>
</evidence>
<dbReference type="SMART" id="SM00387">
    <property type="entry name" value="HATPase_c"/>
    <property type="match status" value="1"/>
</dbReference>
<dbReference type="PANTHER" id="PTHR45436">
    <property type="entry name" value="SENSOR HISTIDINE KINASE YKOH"/>
    <property type="match status" value="1"/>
</dbReference>
<dbReference type="Gene3D" id="3.30.565.10">
    <property type="entry name" value="Histidine kinase-like ATPase, C-terminal domain"/>
    <property type="match status" value="1"/>
</dbReference>
<reference evidence="15" key="2">
    <citation type="submission" date="2015-05" db="EMBL/GenBank/DDBJ databases">
        <title>Complete genome sequence of Corynebacterium uterequi DSM 45634, isolated from the uterus of a maiden mare.</title>
        <authorList>
            <person name="Ruckert C."/>
            <person name="Albersmeier A."/>
            <person name="Winkler A."/>
            <person name="Tauch A."/>
        </authorList>
    </citation>
    <scope>NUCLEOTIDE SEQUENCE [LARGE SCALE GENOMIC DNA]</scope>
    <source>
        <strain evidence="15">DSM 45634</strain>
    </source>
</reference>
<dbReference type="GO" id="GO:0000155">
    <property type="term" value="F:phosphorelay sensor kinase activity"/>
    <property type="evidence" value="ECO:0007669"/>
    <property type="project" value="InterPro"/>
</dbReference>
<keyword evidence="4" id="KW-0597">Phosphoprotein</keyword>
<dbReference type="PANTHER" id="PTHR45436:SF5">
    <property type="entry name" value="SENSOR HISTIDINE KINASE TRCS"/>
    <property type="match status" value="1"/>
</dbReference>
<dbReference type="FunFam" id="1.10.287.130:FF:000001">
    <property type="entry name" value="Two-component sensor histidine kinase"/>
    <property type="match status" value="1"/>
</dbReference>
<evidence type="ECO:0000256" key="4">
    <source>
        <dbReference type="ARBA" id="ARBA00022553"/>
    </source>
</evidence>
<name>A0A0G3HIF1_9CORY</name>
<dbReference type="InterPro" id="IPR004358">
    <property type="entry name" value="Sig_transdc_His_kin-like_C"/>
</dbReference>
<evidence type="ECO:0000256" key="8">
    <source>
        <dbReference type="ARBA" id="ARBA00022989"/>
    </source>
</evidence>
<dbReference type="InterPro" id="IPR003594">
    <property type="entry name" value="HATPase_dom"/>
</dbReference>
<gene>
    <name evidence="14" type="ORF">CUTER_08475</name>
</gene>
<keyword evidence="6 11" id="KW-0812">Transmembrane</keyword>
<protein>
    <recommendedName>
        <fullName evidence="3">histidine kinase</fullName>
        <ecNumber evidence="3">2.7.13.3</ecNumber>
    </recommendedName>
</protein>
<dbReference type="SUPFAM" id="SSF47384">
    <property type="entry name" value="Homodimeric domain of signal transducing histidine kinase"/>
    <property type="match status" value="1"/>
</dbReference>
<dbReference type="AlphaFoldDB" id="A0A0G3HIF1"/>
<accession>A0A0G3HIF1</accession>
<feature type="transmembrane region" description="Helical" evidence="11">
    <location>
        <begin position="40"/>
        <end position="58"/>
    </location>
</feature>
<evidence type="ECO:0000313" key="14">
    <source>
        <dbReference type="EMBL" id="AKK11678.1"/>
    </source>
</evidence>
<dbReference type="SUPFAM" id="SSF55874">
    <property type="entry name" value="ATPase domain of HSP90 chaperone/DNA topoisomerase II/histidine kinase"/>
    <property type="match status" value="1"/>
</dbReference>
<dbReference type="InterPro" id="IPR050428">
    <property type="entry name" value="TCS_sensor_his_kinase"/>
</dbReference>
<feature type="transmembrane region" description="Helical" evidence="11">
    <location>
        <begin position="206"/>
        <end position="226"/>
    </location>
</feature>
<evidence type="ECO:0000256" key="6">
    <source>
        <dbReference type="ARBA" id="ARBA00022692"/>
    </source>
</evidence>
<dbReference type="InterPro" id="IPR005467">
    <property type="entry name" value="His_kinase_dom"/>
</dbReference>
<dbReference type="SMART" id="SM00304">
    <property type="entry name" value="HAMP"/>
    <property type="match status" value="1"/>
</dbReference>
<reference evidence="14 15" key="1">
    <citation type="journal article" date="2015" name="Genome Announc.">
        <title>Virulence Factor Genes Detected in the Complete Genome Sequence of Corynebacterium uterequi DSM 45634, Isolated from the Uterus of a Maiden Mare.</title>
        <authorList>
            <person name="Ruckert C."/>
            <person name="Kriete M."/>
            <person name="Jaenicke S."/>
            <person name="Winkler A."/>
            <person name="Tauch A."/>
        </authorList>
    </citation>
    <scope>NUCLEOTIDE SEQUENCE [LARGE SCALE GENOMIC DNA]</scope>
    <source>
        <strain evidence="14 15">DSM 45634</strain>
    </source>
</reference>
<evidence type="ECO:0000259" key="12">
    <source>
        <dbReference type="PROSITE" id="PS50109"/>
    </source>
</evidence>
<evidence type="ECO:0000256" key="3">
    <source>
        <dbReference type="ARBA" id="ARBA00012438"/>
    </source>
</evidence>
<feature type="domain" description="Histidine kinase" evidence="12">
    <location>
        <begin position="287"/>
        <end position="499"/>
    </location>
</feature>
<evidence type="ECO:0000256" key="5">
    <source>
        <dbReference type="ARBA" id="ARBA00022679"/>
    </source>
</evidence>
<feature type="domain" description="HAMP" evidence="13">
    <location>
        <begin position="227"/>
        <end position="279"/>
    </location>
</feature>
<dbReference type="Proteomes" id="UP000035548">
    <property type="component" value="Chromosome"/>
</dbReference>
<dbReference type="SUPFAM" id="SSF158472">
    <property type="entry name" value="HAMP domain-like"/>
    <property type="match status" value="1"/>
</dbReference>
<dbReference type="Pfam" id="PF00512">
    <property type="entry name" value="HisKA"/>
    <property type="match status" value="1"/>
</dbReference>
<keyword evidence="9" id="KW-0902">Two-component regulatory system</keyword>
<keyword evidence="5" id="KW-0808">Transferase</keyword>
<evidence type="ECO:0000256" key="9">
    <source>
        <dbReference type="ARBA" id="ARBA00023012"/>
    </source>
</evidence>
<dbReference type="Pfam" id="PF00672">
    <property type="entry name" value="HAMP"/>
    <property type="match status" value="1"/>
</dbReference>
<evidence type="ECO:0000256" key="2">
    <source>
        <dbReference type="ARBA" id="ARBA00004236"/>
    </source>
</evidence>
<sequence>MTKTSSPAPSGATAASASTSRLRPASLAEFLPHRSLRWRIVWWIVAVVTVALFSVIFMSRSLLISEVSDNANAAVEQELEEFRRFATEGIDPATQQPFTSSARLIETFMSRQWPDDDELFIGRAEGNLITFDYTGWSGSVPPPVDTRGVFAREIFEAPHDSGVFHDPDFGDIHWGRVSVADDQPASLVVAYFTEEDRGEVASQVRVIVLVGLAALIASVLIAYFIAGPIIAPLRSVRHVAHSITNADLSQRVPVTGNDEITKLALTFNEMLDRLEKAYREQRQFVDDAGHELRTPITVVRGQLELLESTPPEQRARSIQLAIAELDRMSRMVTDMLTLALADSGNLVSTAPHDVAELMIDIEDKATTLSDRVSLVDVAEGVVNLDENRVTEAILELYGNALRYSDDEIVIGSEYIGEGADRMLQIWVRDRGPGISWDKQSTIFDRFTRAERNGNARPTGGAGLGLSIVAAIAEGHGGRAFVDSTRGLGSIFGIEIPALVTHREPREDHA</sequence>
<dbReference type="GO" id="GO:0005886">
    <property type="term" value="C:plasma membrane"/>
    <property type="evidence" value="ECO:0007669"/>
    <property type="project" value="UniProtKB-SubCell"/>
</dbReference>
<evidence type="ECO:0000313" key="15">
    <source>
        <dbReference type="Proteomes" id="UP000035548"/>
    </source>
</evidence>
<dbReference type="Gene3D" id="6.10.340.10">
    <property type="match status" value="1"/>
</dbReference>
<keyword evidence="7 14" id="KW-0418">Kinase</keyword>
<dbReference type="EMBL" id="CP011546">
    <property type="protein sequence ID" value="AKK11678.1"/>
    <property type="molecule type" value="Genomic_DNA"/>
</dbReference>
<dbReference type="InterPro" id="IPR003661">
    <property type="entry name" value="HisK_dim/P_dom"/>
</dbReference>
<evidence type="ECO:0000256" key="1">
    <source>
        <dbReference type="ARBA" id="ARBA00000085"/>
    </source>
</evidence>
<evidence type="ECO:0000256" key="11">
    <source>
        <dbReference type="SAM" id="Phobius"/>
    </source>
</evidence>
<dbReference type="SMART" id="SM00388">
    <property type="entry name" value="HisKA"/>
    <property type="match status" value="1"/>
</dbReference>
<dbReference type="CDD" id="cd00075">
    <property type="entry name" value="HATPase"/>
    <property type="match status" value="1"/>
</dbReference>
<dbReference type="Gene3D" id="1.10.287.130">
    <property type="match status" value="1"/>
</dbReference>
<organism evidence="14 15">
    <name type="scientific">Corynebacterium uterequi</name>
    <dbReference type="NCBI Taxonomy" id="1072256"/>
    <lineage>
        <taxon>Bacteria</taxon>
        <taxon>Bacillati</taxon>
        <taxon>Actinomycetota</taxon>
        <taxon>Actinomycetes</taxon>
        <taxon>Mycobacteriales</taxon>
        <taxon>Corynebacteriaceae</taxon>
        <taxon>Corynebacterium</taxon>
    </lineage>
</organism>
<dbReference type="InterPro" id="IPR036890">
    <property type="entry name" value="HATPase_C_sf"/>
</dbReference>
<dbReference type="Pfam" id="PF02518">
    <property type="entry name" value="HATPase_c"/>
    <property type="match status" value="1"/>
</dbReference>
<dbReference type="InterPro" id="IPR003660">
    <property type="entry name" value="HAMP_dom"/>
</dbReference>
<dbReference type="STRING" id="1072256.CUTER_08475"/>
<comment type="subcellular location">
    <subcellularLocation>
        <location evidence="2">Cell membrane</location>
    </subcellularLocation>
</comment>
<evidence type="ECO:0000259" key="13">
    <source>
        <dbReference type="PROSITE" id="PS50885"/>
    </source>
</evidence>
<dbReference type="CDD" id="cd06225">
    <property type="entry name" value="HAMP"/>
    <property type="match status" value="1"/>
</dbReference>
<keyword evidence="15" id="KW-1185">Reference proteome</keyword>
<proteinExistence type="predicted"/>
<dbReference type="PROSITE" id="PS50109">
    <property type="entry name" value="HIS_KIN"/>
    <property type="match status" value="1"/>
</dbReference>
<keyword evidence="8 11" id="KW-1133">Transmembrane helix</keyword>
<evidence type="ECO:0000256" key="10">
    <source>
        <dbReference type="ARBA" id="ARBA00023136"/>
    </source>
</evidence>
<dbReference type="KEGG" id="cut:CUTER_08475"/>
<dbReference type="PATRIC" id="fig|1072256.5.peg.1672"/>
<comment type="catalytic activity">
    <reaction evidence="1">
        <text>ATP + protein L-histidine = ADP + protein N-phospho-L-histidine.</text>
        <dbReference type="EC" id="2.7.13.3"/>
    </reaction>
</comment>
<dbReference type="InterPro" id="IPR036097">
    <property type="entry name" value="HisK_dim/P_sf"/>
</dbReference>